<dbReference type="InterPro" id="IPR015422">
    <property type="entry name" value="PyrdxlP-dep_Trfase_small"/>
</dbReference>
<dbReference type="PANTHER" id="PTHR46383:SF1">
    <property type="entry name" value="ASPARTATE AMINOTRANSFERASE"/>
    <property type="match status" value="1"/>
</dbReference>
<dbReference type="InterPro" id="IPR050596">
    <property type="entry name" value="AspAT/PAT-like"/>
</dbReference>
<keyword evidence="4 7" id="KW-0808">Transferase</keyword>
<dbReference type="InterPro" id="IPR015424">
    <property type="entry name" value="PyrdxlP-dep_Trfase"/>
</dbReference>
<dbReference type="CDD" id="cd00609">
    <property type="entry name" value="AAT_like"/>
    <property type="match status" value="1"/>
</dbReference>
<comment type="caution">
    <text evidence="7">The sequence shown here is derived from an EMBL/GenBank/DDBJ whole genome shotgun (WGS) entry which is preliminary data.</text>
</comment>
<evidence type="ECO:0000256" key="1">
    <source>
        <dbReference type="ARBA" id="ARBA00001933"/>
    </source>
</evidence>
<evidence type="ECO:0000259" key="6">
    <source>
        <dbReference type="Pfam" id="PF00155"/>
    </source>
</evidence>
<dbReference type="SUPFAM" id="SSF53383">
    <property type="entry name" value="PLP-dependent transferases"/>
    <property type="match status" value="1"/>
</dbReference>
<gene>
    <name evidence="7" type="ORF">HII30_07765</name>
</gene>
<dbReference type="InterPro" id="IPR004839">
    <property type="entry name" value="Aminotransferase_I/II_large"/>
</dbReference>
<evidence type="ECO:0000313" key="8">
    <source>
        <dbReference type="Proteomes" id="UP000565468"/>
    </source>
</evidence>
<dbReference type="InterPro" id="IPR015421">
    <property type="entry name" value="PyrdxlP-dep_Trfase_major"/>
</dbReference>
<comment type="similarity">
    <text evidence="2">Belongs to the class-I pyridoxal-phosphate-dependent aminotransferase family.</text>
</comment>
<comment type="cofactor">
    <cofactor evidence="1">
        <name>pyridoxal 5'-phosphate</name>
        <dbReference type="ChEBI" id="CHEBI:597326"/>
    </cofactor>
</comment>
<dbReference type="EMBL" id="JABBPN010000005">
    <property type="protein sequence ID" value="NMO95668.1"/>
    <property type="molecule type" value="Genomic_DNA"/>
</dbReference>
<proteinExistence type="inferred from homology"/>
<feature type="domain" description="Aminotransferase class I/classII large" evidence="6">
    <location>
        <begin position="71"/>
        <end position="418"/>
    </location>
</feature>
<dbReference type="GO" id="GO:0030170">
    <property type="term" value="F:pyridoxal phosphate binding"/>
    <property type="evidence" value="ECO:0007669"/>
    <property type="project" value="InterPro"/>
</dbReference>
<accession>A0A848M3Q9</accession>
<dbReference type="Gene3D" id="3.90.1150.10">
    <property type="entry name" value="Aspartate Aminotransferase, domain 1"/>
    <property type="match status" value="1"/>
</dbReference>
<dbReference type="Pfam" id="PF00155">
    <property type="entry name" value="Aminotran_1_2"/>
    <property type="match status" value="1"/>
</dbReference>
<dbReference type="AlphaFoldDB" id="A0A848M3Q9"/>
<organism evidence="7 8">
    <name type="scientific">Paenibacillus lemnae</name>
    <dbReference type="NCBI Taxonomy" id="1330551"/>
    <lineage>
        <taxon>Bacteria</taxon>
        <taxon>Bacillati</taxon>
        <taxon>Bacillota</taxon>
        <taxon>Bacilli</taxon>
        <taxon>Bacillales</taxon>
        <taxon>Paenibacillaceae</taxon>
        <taxon>Paenibacillus</taxon>
    </lineage>
</organism>
<keyword evidence="8" id="KW-1185">Reference proteome</keyword>
<dbReference type="NCBIfam" id="NF006388">
    <property type="entry name" value="PRK08637.1"/>
    <property type="match status" value="1"/>
</dbReference>
<evidence type="ECO:0000256" key="3">
    <source>
        <dbReference type="ARBA" id="ARBA00022576"/>
    </source>
</evidence>
<dbReference type="RefSeq" id="WP_169504448.1">
    <property type="nucleotide sequence ID" value="NZ_JABBPN010000005.1"/>
</dbReference>
<dbReference type="PANTHER" id="PTHR46383">
    <property type="entry name" value="ASPARTATE AMINOTRANSFERASE"/>
    <property type="match status" value="1"/>
</dbReference>
<evidence type="ECO:0000256" key="5">
    <source>
        <dbReference type="ARBA" id="ARBA00022898"/>
    </source>
</evidence>
<evidence type="ECO:0000256" key="4">
    <source>
        <dbReference type="ARBA" id="ARBA00022679"/>
    </source>
</evidence>
<keyword evidence="5" id="KW-0663">Pyridoxal phosphate</keyword>
<dbReference type="Proteomes" id="UP000565468">
    <property type="component" value="Unassembled WGS sequence"/>
</dbReference>
<dbReference type="Gene3D" id="3.40.640.10">
    <property type="entry name" value="Type I PLP-dependent aspartate aminotransferase-like (Major domain)"/>
    <property type="match status" value="1"/>
</dbReference>
<reference evidence="7 8" key="1">
    <citation type="submission" date="2020-04" db="EMBL/GenBank/DDBJ databases">
        <title>Paenibacillus algicola sp. nov., a novel marine bacterium producing alginate lyase.</title>
        <authorList>
            <person name="Huang H."/>
        </authorList>
    </citation>
    <scope>NUCLEOTIDE SEQUENCE [LARGE SCALE GENOMIC DNA]</scope>
    <source>
        <strain evidence="7 8">L7-75</strain>
    </source>
</reference>
<evidence type="ECO:0000256" key="2">
    <source>
        <dbReference type="ARBA" id="ARBA00007441"/>
    </source>
</evidence>
<name>A0A848M3Q9_PAELE</name>
<protein>
    <submittedName>
        <fullName evidence="7">Aminotransferase class I/II-fold pyridoxal phosphate-dependent enzyme</fullName>
    </submittedName>
</protein>
<dbReference type="GO" id="GO:0006520">
    <property type="term" value="P:amino acid metabolic process"/>
    <property type="evidence" value="ECO:0007669"/>
    <property type="project" value="InterPro"/>
</dbReference>
<evidence type="ECO:0000313" key="7">
    <source>
        <dbReference type="EMBL" id="NMO95668.1"/>
    </source>
</evidence>
<sequence length="432" mass="47749">MNPLAAQLNESISAGNRHVYDMLSNLGKEIYFPKEGILSQSAEAASHAKTYNATIGIATEGGIPMHLDVIQDKLSAFAPKDLYSYAPPQGKPELRSAWRSKMLQENPSLEGKSFSNPIVTNALTHGLSIVADLFVDEGDAVIYPDKNWENYELTFGIRRHGVTVNFPLFTADMKFNAAGLREALLSQKDQGKAIVLLNFPNNPTGYTPGLEEGEEIVAAILEAAEAGINVVAVTDDAYFGLFFENSLKESLFGRLADLHPRVLAVKIDGATKEEFVWGFRVGFITYASKHADLLTALEQKTLGIIRATISSGAHPSQTFVLDALKAPEFESQKQEKFEIMKGRANKVKSLLDSGKYGDAWEYYPFNSGYFMCLKLQDVTAESLRSHLLHEYGVGTIALGEYDLRIAFSCIEEEHLEDLYDLVYKGIQDLKQA</sequence>
<keyword evidence="3 7" id="KW-0032">Aminotransferase</keyword>
<dbReference type="GO" id="GO:0008483">
    <property type="term" value="F:transaminase activity"/>
    <property type="evidence" value="ECO:0007669"/>
    <property type="project" value="UniProtKB-KW"/>
</dbReference>